<protein>
    <submittedName>
        <fullName evidence="1">Uncharacterized protein</fullName>
    </submittedName>
</protein>
<name>A0ACC2RUE2_9FUNG</name>
<comment type="caution">
    <text evidence="1">The sequence shown here is derived from an EMBL/GenBank/DDBJ whole genome shotgun (WGS) entry which is preliminary data.</text>
</comment>
<gene>
    <name evidence="1" type="ORF">DSO57_1022735</name>
</gene>
<evidence type="ECO:0000313" key="1">
    <source>
        <dbReference type="EMBL" id="KAJ9053590.1"/>
    </source>
</evidence>
<dbReference type="Proteomes" id="UP001165960">
    <property type="component" value="Unassembled WGS sequence"/>
</dbReference>
<sequence length="96" mass="10718">MRVIEVYGLIAGVSGTVDHIFGFGDSYTDYGNLFEATQYAIPDPRYYYEGRTTNGPTWIEVAPSLFETPPNITSFAVGGASSDRYEFPGNLHIRWI</sequence>
<accession>A0ACC2RUE2</accession>
<evidence type="ECO:0000313" key="2">
    <source>
        <dbReference type="Proteomes" id="UP001165960"/>
    </source>
</evidence>
<keyword evidence="2" id="KW-1185">Reference proteome</keyword>
<dbReference type="EMBL" id="QTSX02006505">
    <property type="protein sequence ID" value="KAJ9053590.1"/>
    <property type="molecule type" value="Genomic_DNA"/>
</dbReference>
<proteinExistence type="predicted"/>
<reference evidence="1" key="1">
    <citation type="submission" date="2022-04" db="EMBL/GenBank/DDBJ databases">
        <title>Genome of the entomopathogenic fungus Entomophthora muscae.</title>
        <authorList>
            <person name="Elya C."/>
            <person name="Lovett B.R."/>
            <person name="Lee E."/>
            <person name="Macias A.M."/>
            <person name="Hajek A.E."/>
            <person name="De Bivort B.L."/>
            <person name="Kasson M.T."/>
            <person name="De Fine Licht H.H."/>
            <person name="Stajich J.E."/>
        </authorList>
    </citation>
    <scope>NUCLEOTIDE SEQUENCE</scope>
    <source>
        <strain evidence="1">Berkeley</strain>
    </source>
</reference>
<organism evidence="1 2">
    <name type="scientific">Entomophthora muscae</name>
    <dbReference type="NCBI Taxonomy" id="34485"/>
    <lineage>
        <taxon>Eukaryota</taxon>
        <taxon>Fungi</taxon>
        <taxon>Fungi incertae sedis</taxon>
        <taxon>Zoopagomycota</taxon>
        <taxon>Entomophthoromycotina</taxon>
        <taxon>Entomophthoromycetes</taxon>
        <taxon>Entomophthorales</taxon>
        <taxon>Entomophthoraceae</taxon>
        <taxon>Entomophthora</taxon>
    </lineage>
</organism>